<evidence type="ECO:0000256" key="11">
    <source>
        <dbReference type="ARBA" id="ARBA00023239"/>
    </source>
</evidence>
<comment type="caution">
    <text evidence="16">The sequence shown here is derived from an EMBL/GenBank/DDBJ whole genome shotgun (WGS) entry which is preliminary data.</text>
</comment>
<dbReference type="PRINTS" id="PR00415">
    <property type="entry name" value="ACONITASE"/>
</dbReference>
<dbReference type="InterPro" id="IPR018136">
    <property type="entry name" value="Aconitase_4Fe-4S_BS"/>
</dbReference>
<proteinExistence type="inferred from homology"/>
<keyword evidence="7 13" id="KW-0028">Amino-acid biosynthesis</keyword>
<dbReference type="Gene3D" id="3.30.499.10">
    <property type="entry name" value="Aconitase, domain 3"/>
    <property type="match status" value="2"/>
</dbReference>
<dbReference type="EMBL" id="JAUOZU010000014">
    <property type="protein sequence ID" value="MDO6966003.1"/>
    <property type="molecule type" value="Genomic_DNA"/>
</dbReference>
<dbReference type="HAMAP" id="MF_01026">
    <property type="entry name" value="LeuC_type1"/>
    <property type="match status" value="1"/>
</dbReference>
<dbReference type="RefSeq" id="WP_304377930.1">
    <property type="nucleotide sequence ID" value="NZ_JAUOZU010000014.1"/>
</dbReference>
<evidence type="ECO:0000256" key="2">
    <source>
        <dbReference type="ARBA" id="ARBA00002695"/>
    </source>
</evidence>
<feature type="compositionally biased region" description="Polar residues" evidence="14">
    <location>
        <begin position="287"/>
        <end position="296"/>
    </location>
</feature>
<evidence type="ECO:0000256" key="1">
    <source>
        <dbReference type="ARBA" id="ARBA00000491"/>
    </source>
</evidence>
<feature type="domain" description="Aconitase/3-isopropylmalate dehydratase large subunit alpha/beta/alpha" evidence="15">
    <location>
        <begin position="8"/>
        <end position="458"/>
    </location>
</feature>
<name>A0ABT8YQP4_9HYPH</name>
<evidence type="ECO:0000256" key="8">
    <source>
        <dbReference type="ARBA" id="ARBA00022723"/>
    </source>
</evidence>
<feature type="binding site" evidence="13">
    <location>
        <position position="411"/>
    </location>
    <ligand>
        <name>[4Fe-4S] cluster</name>
        <dbReference type="ChEBI" id="CHEBI:49883"/>
    </ligand>
</feature>
<dbReference type="InterPro" id="IPR050067">
    <property type="entry name" value="IPM_dehydratase_rel_enz"/>
</dbReference>
<keyword evidence="12 13" id="KW-0100">Branched-chain amino acid biosynthesis</keyword>
<gene>
    <name evidence="13 16" type="primary">leuC</name>
    <name evidence="16" type="ORF">Q4481_18745</name>
</gene>
<comment type="function">
    <text evidence="2 13">Catalyzes the isomerization between 2-isopropylmalate and 3-isopropylmalate, via the formation of 2-isopropylmaleate.</text>
</comment>
<keyword evidence="5 13" id="KW-0432">Leucine biosynthesis</keyword>
<feature type="binding site" evidence="13">
    <location>
        <position position="348"/>
    </location>
    <ligand>
        <name>[4Fe-4S] cluster</name>
        <dbReference type="ChEBI" id="CHEBI:49883"/>
    </ligand>
</feature>
<dbReference type="InterPro" id="IPR036008">
    <property type="entry name" value="Aconitase_4Fe-4S_dom"/>
</dbReference>
<evidence type="ECO:0000256" key="6">
    <source>
        <dbReference type="ARBA" id="ARBA00022485"/>
    </source>
</evidence>
<dbReference type="GO" id="GO:0003861">
    <property type="term" value="F:3-isopropylmalate dehydratase activity"/>
    <property type="evidence" value="ECO:0007669"/>
    <property type="project" value="UniProtKB-EC"/>
</dbReference>
<evidence type="ECO:0000313" key="17">
    <source>
        <dbReference type="Proteomes" id="UP001174932"/>
    </source>
</evidence>
<evidence type="ECO:0000256" key="12">
    <source>
        <dbReference type="ARBA" id="ARBA00023304"/>
    </source>
</evidence>
<keyword evidence="11 13" id="KW-0456">Lyase</keyword>
<dbReference type="InterPro" id="IPR015931">
    <property type="entry name" value="Acnase/IPM_dHydase_lsu_aba_1/3"/>
</dbReference>
<dbReference type="PANTHER" id="PTHR43822">
    <property type="entry name" value="HOMOACONITASE, MITOCHONDRIAL-RELATED"/>
    <property type="match status" value="1"/>
</dbReference>
<keyword evidence="6 13" id="KW-0004">4Fe-4S</keyword>
<evidence type="ECO:0000259" key="15">
    <source>
        <dbReference type="Pfam" id="PF00330"/>
    </source>
</evidence>
<dbReference type="PANTHER" id="PTHR43822:SF9">
    <property type="entry name" value="3-ISOPROPYLMALATE DEHYDRATASE"/>
    <property type="match status" value="1"/>
</dbReference>
<evidence type="ECO:0000313" key="16">
    <source>
        <dbReference type="EMBL" id="MDO6966003.1"/>
    </source>
</evidence>
<dbReference type="EC" id="4.2.1.33" evidence="13"/>
<dbReference type="InterPro" id="IPR033941">
    <property type="entry name" value="IPMI_cat"/>
</dbReference>
<reference evidence="16" key="2">
    <citation type="submission" date="2023-07" db="EMBL/GenBank/DDBJ databases">
        <authorList>
            <person name="Shen H."/>
        </authorList>
    </citation>
    <scope>NUCLEOTIDE SEQUENCE</scope>
    <source>
        <strain evidence="16">TNR-22</strain>
    </source>
</reference>
<evidence type="ECO:0000256" key="14">
    <source>
        <dbReference type="SAM" id="MobiDB-lite"/>
    </source>
</evidence>
<keyword evidence="8 13" id="KW-0479">Metal-binding</keyword>
<keyword evidence="10 13" id="KW-0411">Iron-sulfur</keyword>
<dbReference type="Proteomes" id="UP001174932">
    <property type="component" value="Unassembled WGS sequence"/>
</dbReference>
<feature type="region of interest" description="Disordered" evidence="14">
    <location>
        <begin position="287"/>
        <end position="312"/>
    </location>
</feature>
<comment type="subunit">
    <text evidence="4 13">Heterodimer of LeuC and LeuD.</text>
</comment>
<evidence type="ECO:0000256" key="13">
    <source>
        <dbReference type="HAMAP-Rule" id="MF_01026"/>
    </source>
</evidence>
<feature type="binding site" evidence="13">
    <location>
        <position position="408"/>
    </location>
    <ligand>
        <name>[4Fe-4S] cluster</name>
        <dbReference type="ChEBI" id="CHEBI:49883"/>
    </ligand>
</feature>
<comment type="pathway">
    <text evidence="3 13">Amino-acid biosynthesis; L-leucine biosynthesis; L-leucine from 3-methyl-2-oxobutanoate: step 2/4.</text>
</comment>
<comment type="catalytic activity">
    <reaction evidence="1 13">
        <text>(2R,3S)-3-isopropylmalate = (2S)-2-isopropylmalate</text>
        <dbReference type="Rhea" id="RHEA:32287"/>
        <dbReference type="ChEBI" id="CHEBI:1178"/>
        <dbReference type="ChEBI" id="CHEBI:35121"/>
        <dbReference type="EC" id="4.2.1.33"/>
    </reaction>
</comment>
<accession>A0ABT8YQP4</accession>
<reference evidence="16" key="1">
    <citation type="journal article" date="2015" name="Int. J. Syst. Evol. Microbiol.">
        <title>Rhizobium alvei sp. nov., isolated from a freshwater river.</title>
        <authorList>
            <person name="Sheu S.Y."/>
            <person name="Huang H.W."/>
            <person name="Young C.C."/>
            <person name="Chen W.M."/>
        </authorList>
    </citation>
    <scope>NUCLEOTIDE SEQUENCE</scope>
    <source>
        <strain evidence="16">TNR-22</strain>
    </source>
</reference>
<dbReference type="NCBIfam" id="TIGR00170">
    <property type="entry name" value="leuC"/>
    <property type="match status" value="1"/>
</dbReference>
<keyword evidence="9 13" id="KW-0408">Iron</keyword>
<comment type="similarity">
    <text evidence="13">Belongs to the aconitase/IPM isomerase family. LeuC type 1 subfamily.</text>
</comment>
<evidence type="ECO:0000256" key="9">
    <source>
        <dbReference type="ARBA" id="ARBA00023004"/>
    </source>
</evidence>
<dbReference type="Pfam" id="PF00330">
    <property type="entry name" value="Aconitase"/>
    <property type="match status" value="1"/>
</dbReference>
<keyword evidence="17" id="KW-1185">Reference proteome</keyword>
<dbReference type="InterPro" id="IPR004430">
    <property type="entry name" value="3-IsopropMal_deHydase_lsu"/>
</dbReference>
<dbReference type="CDD" id="cd01583">
    <property type="entry name" value="IPMI"/>
    <property type="match status" value="1"/>
</dbReference>
<evidence type="ECO:0000256" key="7">
    <source>
        <dbReference type="ARBA" id="ARBA00022605"/>
    </source>
</evidence>
<evidence type="ECO:0000256" key="5">
    <source>
        <dbReference type="ARBA" id="ARBA00022430"/>
    </source>
</evidence>
<dbReference type="PROSITE" id="PS01244">
    <property type="entry name" value="ACONITASE_2"/>
    <property type="match status" value="1"/>
</dbReference>
<comment type="cofactor">
    <cofactor evidence="13">
        <name>[4Fe-4S] cluster</name>
        <dbReference type="ChEBI" id="CHEBI:49883"/>
    </cofactor>
    <text evidence="13">Binds 1 [4Fe-4S] cluster per subunit.</text>
</comment>
<evidence type="ECO:0000256" key="4">
    <source>
        <dbReference type="ARBA" id="ARBA00011271"/>
    </source>
</evidence>
<sequence length="469" mass="50480">MNAKTLYDKVWQSHVIKDFDDGTSLLYIDRHLVQEVSSPQAFAGLAAQNRRFRRPDAHIAVADHAVPTRLRHLGLPDGLAARQVARLKENCQSFGIGYIDINDRRHGIVHVIGPELGFTLPGATLVCGDSHTSTHGAFGAIAFGIGASECECVFATQVLRQKKQRTMRVNLLGELHPGVTVKDIILGLIAKIGTNGGVGYAIEYAGPVIASLSMEARMTLCNMSIEAGSRVGMIAPDETTIAYVRGRPLAPEGALLAKAEAYWRTLASDADAKFDREVDLDVSSLSPQVSWGTNPGETAPVSGAVPDPSVETDPVKRQKMQRSLAYMDLTPGTPFEEIPIDRVFIGSCTNGRIEDLRLAASVVKGRKVADNVVAIVVPGSATVRLQAEAEGLDRLFRDAGFEWRDSGCSMCVAMNDDRLKPGERCASTSNRNFEGRQGLGGRTHLMSPIMAAAAAVTGHLTDVRKLEAI</sequence>
<organism evidence="16 17">
    <name type="scientific">Rhizobium alvei</name>
    <dbReference type="NCBI Taxonomy" id="1132659"/>
    <lineage>
        <taxon>Bacteria</taxon>
        <taxon>Pseudomonadati</taxon>
        <taxon>Pseudomonadota</taxon>
        <taxon>Alphaproteobacteria</taxon>
        <taxon>Hyphomicrobiales</taxon>
        <taxon>Rhizobiaceae</taxon>
        <taxon>Rhizobium/Agrobacterium group</taxon>
        <taxon>Rhizobium</taxon>
    </lineage>
</organism>
<dbReference type="InterPro" id="IPR001030">
    <property type="entry name" value="Acoase/IPM_deHydtase_lsu_aba"/>
</dbReference>
<dbReference type="NCBIfam" id="NF004016">
    <property type="entry name" value="PRK05478.1"/>
    <property type="match status" value="1"/>
</dbReference>
<protein>
    <recommendedName>
        <fullName evidence="13">3-isopropylmalate dehydratase large subunit</fullName>
        <ecNumber evidence="13">4.2.1.33</ecNumber>
    </recommendedName>
    <alternativeName>
        <fullName evidence="13">Alpha-IPM isomerase</fullName>
        <shortName evidence="13">IPMI</shortName>
    </alternativeName>
    <alternativeName>
        <fullName evidence="13">Isopropylmalate isomerase</fullName>
    </alternativeName>
</protein>
<evidence type="ECO:0000256" key="3">
    <source>
        <dbReference type="ARBA" id="ARBA00004729"/>
    </source>
</evidence>
<evidence type="ECO:0000256" key="10">
    <source>
        <dbReference type="ARBA" id="ARBA00023014"/>
    </source>
</evidence>
<dbReference type="PROSITE" id="PS00450">
    <property type="entry name" value="ACONITASE_1"/>
    <property type="match status" value="1"/>
</dbReference>
<dbReference type="NCBIfam" id="NF009116">
    <property type="entry name" value="PRK12466.1"/>
    <property type="match status" value="1"/>
</dbReference>
<dbReference type="SUPFAM" id="SSF53732">
    <property type="entry name" value="Aconitase iron-sulfur domain"/>
    <property type="match status" value="1"/>
</dbReference>